<dbReference type="Proteomes" id="UP000274122">
    <property type="component" value="Chromosome"/>
</dbReference>
<dbReference type="EMBL" id="LR134201">
    <property type="protein sequence ID" value="VEB98506.1"/>
    <property type="molecule type" value="Genomic_DNA"/>
</dbReference>
<sequence length="181" mass="20291">MKSLAHNLLLLICSSVLMFALVVAISLYGNHQSALSTESGLLAKDLTSDIKPPPMFLIELRLVMSRVVEGTMNVDQADEEIKRLSAQWHQRVDNWRGILPPELEDNLLGEQYHAGLAMMKDASELVALIRSGTETSLFKKLEAVDKDFFTHQKGIESFVTESDKYAESAVENAQKKQCKRQ</sequence>
<gene>
    <name evidence="1" type="ORF">NCTC11466_02706</name>
</gene>
<dbReference type="KEGG" id="clap:NCTC11466_02706"/>
<reference evidence="1 2" key="1">
    <citation type="submission" date="2018-12" db="EMBL/GenBank/DDBJ databases">
        <authorList>
            <consortium name="Pathogen Informatics"/>
        </authorList>
    </citation>
    <scope>NUCLEOTIDE SEQUENCE [LARGE SCALE GENOMIC DNA]</scope>
    <source>
        <strain evidence="1 2">NCTC11466</strain>
    </source>
</reference>
<accession>A0A447V3N1</accession>
<keyword evidence="2" id="KW-1185">Reference proteome</keyword>
<protein>
    <recommendedName>
        <fullName evidence="3">Chemotaxis methyl-accepting receptor HlyB-like 4HB MCP domain-containing protein</fullName>
    </recommendedName>
</protein>
<evidence type="ECO:0000313" key="2">
    <source>
        <dbReference type="Proteomes" id="UP000274122"/>
    </source>
</evidence>
<evidence type="ECO:0000313" key="1">
    <source>
        <dbReference type="EMBL" id="VEB98506.1"/>
    </source>
</evidence>
<name>A0A447V3N1_9ENTR</name>
<proteinExistence type="predicted"/>
<dbReference type="RefSeq" id="WP_232012216.1">
    <property type="nucleotide sequence ID" value="NZ_LR134201.1"/>
</dbReference>
<dbReference type="AlphaFoldDB" id="A0A447V3N1"/>
<organism evidence="1 2">
    <name type="scientific">Cedecea lapagei</name>
    <dbReference type="NCBI Taxonomy" id="158823"/>
    <lineage>
        <taxon>Bacteria</taxon>
        <taxon>Pseudomonadati</taxon>
        <taxon>Pseudomonadota</taxon>
        <taxon>Gammaproteobacteria</taxon>
        <taxon>Enterobacterales</taxon>
        <taxon>Enterobacteriaceae</taxon>
        <taxon>Cedecea</taxon>
    </lineage>
</organism>
<evidence type="ECO:0008006" key="3">
    <source>
        <dbReference type="Google" id="ProtNLM"/>
    </source>
</evidence>